<evidence type="ECO:0000313" key="3">
    <source>
        <dbReference type="Proteomes" id="UP000178127"/>
    </source>
</evidence>
<keyword evidence="1" id="KW-1133">Transmembrane helix</keyword>
<feature type="transmembrane region" description="Helical" evidence="1">
    <location>
        <begin position="12"/>
        <end position="31"/>
    </location>
</feature>
<comment type="caution">
    <text evidence="2">The sequence shown here is derived from an EMBL/GenBank/DDBJ whole genome shotgun (WGS) entry which is preliminary data.</text>
</comment>
<protein>
    <submittedName>
        <fullName evidence="2">Uncharacterized protein</fullName>
    </submittedName>
</protein>
<organism evidence="2 3">
    <name type="scientific">candidate division WWE3 bacterium RIFCSPHIGHO2_02_FULL_38_14</name>
    <dbReference type="NCBI Taxonomy" id="1802620"/>
    <lineage>
        <taxon>Bacteria</taxon>
        <taxon>Katanobacteria</taxon>
    </lineage>
</organism>
<reference evidence="2 3" key="1">
    <citation type="journal article" date="2016" name="Nat. Commun.">
        <title>Thousands of microbial genomes shed light on interconnected biogeochemical processes in an aquifer system.</title>
        <authorList>
            <person name="Anantharaman K."/>
            <person name="Brown C.T."/>
            <person name="Hug L.A."/>
            <person name="Sharon I."/>
            <person name="Castelle C.J."/>
            <person name="Probst A.J."/>
            <person name="Thomas B.C."/>
            <person name="Singh A."/>
            <person name="Wilkins M.J."/>
            <person name="Karaoz U."/>
            <person name="Brodie E.L."/>
            <person name="Williams K.H."/>
            <person name="Hubbard S.S."/>
            <person name="Banfield J.F."/>
        </authorList>
    </citation>
    <scope>NUCLEOTIDE SEQUENCE [LARGE SCALE GENOMIC DNA]</scope>
</reference>
<keyword evidence="1" id="KW-0472">Membrane</keyword>
<sequence length="160" mass="17620">MKQLFSDLTEHPWIAIALGLSIAIVMFKPIYNFTGQWHPTEDPIIVRSVATPTPGPLVEMTETPGVSAENEGQGDFEADLQQVDGLYFPSTSNSQYQPAVEKGLIILCYSNPADLEENPKSRFLNGMPVGTSCHYFRVVAWHFSTENWVALSGVKPGPPP</sequence>
<dbReference type="Proteomes" id="UP000178127">
    <property type="component" value="Unassembled WGS sequence"/>
</dbReference>
<name>A0A1F4VA78_UNCKA</name>
<dbReference type="EMBL" id="MEVD01000006">
    <property type="protein sequence ID" value="OGC54049.1"/>
    <property type="molecule type" value="Genomic_DNA"/>
</dbReference>
<evidence type="ECO:0000256" key="1">
    <source>
        <dbReference type="SAM" id="Phobius"/>
    </source>
</evidence>
<proteinExistence type="predicted"/>
<dbReference type="AlphaFoldDB" id="A0A1F4VA78"/>
<accession>A0A1F4VA78</accession>
<gene>
    <name evidence="2" type="ORF">A3D91_04810</name>
</gene>
<evidence type="ECO:0000313" key="2">
    <source>
        <dbReference type="EMBL" id="OGC54049.1"/>
    </source>
</evidence>
<keyword evidence="1" id="KW-0812">Transmembrane</keyword>